<dbReference type="GeneID" id="24170926"/>
<dbReference type="InterPro" id="IPR009365">
    <property type="entry name" value="Nucleo_LEF-12"/>
</dbReference>
<proteinExistence type="predicted"/>
<dbReference type="RefSeq" id="YP_009133305.1">
    <property type="nucleotide sequence ID" value="NC_026922.1"/>
</dbReference>
<organism evidence="1 2">
    <name type="scientific">Lambdina fiscellaria nucleopolyhedrovirus</name>
    <dbReference type="NCBI Taxonomy" id="1642929"/>
    <lineage>
        <taxon>Viruses</taxon>
        <taxon>Viruses incertae sedis</taxon>
        <taxon>Naldaviricetes</taxon>
        <taxon>Lefavirales</taxon>
        <taxon>Baculoviridae</taxon>
        <taxon>Alphabaculovirus</taxon>
        <taxon>Alphabaculovirus lafiscellariae</taxon>
    </lineage>
</organism>
<protein>
    <submittedName>
        <fullName evidence="1">Lef12</fullName>
    </submittedName>
</protein>
<sequence length="240" mass="27776">MVRCNEICARDAQTLCVADDTAAWVCGRIALSNFVTLRLHAKRYRHLHGCVGVLQNYKFSQSSEQYAMGHHWPVLTYVLAPFASDAPAIQLIIWRGEEPLWRSNPCSQLSYLLHVKQNDDDKDMDNKDKNIVDNDKNIEENSNVFIYQDTKKSFRVSVQTRDCDCYRVKQKNNKNCDLLSLEFEKQYDRSNWYHTFLYEQTVDLLKEACDSRAIALHCCCDNDDNDDDNGSESKSTPIEV</sequence>
<dbReference type="OrthoDB" id="11297at10239"/>
<evidence type="ECO:0000313" key="1">
    <source>
        <dbReference type="EMBL" id="AKC91722.1"/>
    </source>
</evidence>
<accession>A0A0E3Z6T4</accession>
<dbReference type="Proteomes" id="UP000201190">
    <property type="component" value="Segment"/>
</dbReference>
<name>A0A0E3Z6T4_9ABAC</name>
<keyword evidence="2" id="KW-1185">Reference proteome</keyword>
<evidence type="ECO:0000313" key="2">
    <source>
        <dbReference type="Proteomes" id="UP000201190"/>
    </source>
</evidence>
<reference evidence="1 2" key="1">
    <citation type="journal article" date="2015" name="Genome Announc.">
        <title>Genome Sequence of an Alphabaculovirus Isolated from the Oak Looper, Lambdina fiscellaria, Contains a Putative 2-Kilobase-Pair Transposable Element Encoding a Transposase and a FLYWCH Domain-Containing Protein.</title>
        <authorList>
            <person name="Rohrmann G.F."/>
            <person name="Erlandson M.A."/>
            <person name="Theilmann D.A."/>
        </authorList>
    </citation>
    <scope>NUCLEOTIDE SEQUENCE [LARGE SCALE GENOMIC DNA]</scope>
    <source>
        <strain evidence="1">GR15</strain>
    </source>
</reference>
<dbReference type="Pfam" id="PF06256">
    <property type="entry name" value="Nucleo_LEF-12"/>
    <property type="match status" value="1"/>
</dbReference>
<dbReference type="KEGG" id="vg:24170926"/>
<dbReference type="EMBL" id="KP752043">
    <property type="protein sequence ID" value="AKC91722.1"/>
    <property type="molecule type" value="Genomic_DNA"/>
</dbReference>